<evidence type="ECO:0000256" key="1">
    <source>
        <dbReference type="ARBA" id="ARBA00009865"/>
    </source>
</evidence>
<dbReference type="Pfam" id="PF04616">
    <property type="entry name" value="Glyco_hydro_43"/>
    <property type="match status" value="1"/>
</dbReference>
<evidence type="ECO:0000256" key="3">
    <source>
        <dbReference type="ARBA" id="ARBA00023295"/>
    </source>
</evidence>
<proteinExistence type="inferred from homology"/>
<keyword evidence="6" id="KW-1185">Reference proteome</keyword>
<comment type="caution">
    <text evidence="5">The sequence shown here is derived from an EMBL/GenBank/DDBJ whole genome shotgun (WGS) entry which is preliminary data.</text>
</comment>
<gene>
    <name evidence="5" type="ORF">POL72_08265</name>
</gene>
<dbReference type="Gene3D" id="2.115.10.20">
    <property type="entry name" value="Glycosyl hydrolase domain, family 43"/>
    <property type="match status" value="1"/>
</dbReference>
<keyword evidence="2 4" id="KW-0378">Hydrolase</keyword>
<dbReference type="RefSeq" id="WP_272094489.1">
    <property type="nucleotide sequence ID" value="NZ_JAQNDK010000001.1"/>
</dbReference>
<dbReference type="InterPro" id="IPR023296">
    <property type="entry name" value="Glyco_hydro_beta-prop_sf"/>
</dbReference>
<name>A0ABT5BXR4_9BACT</name>
<dbReference type="InterPro" id="IPR006710">
    <property type="entry name" value="Glyco_hydro_43"/>
</dbReference>
<dbReference type="CDD" id="cd18823">
    <property type="entry name" value="GH43_RcAra43A-like"/>
    <property type="match status" value="1"/>
</dbReference>
<evidence type="ECO:0000313" key="6">
    <source>
        <dbReference type="Proteomes" id="UP001217485"/>
    </source>
</evidence>
<reference evidence="5 6" key="1">
    <citation type="submission" date="2023-01" db="EMBL/GenBank/DDBJ databases">
        <title>Minimal conservation of predation-associated metabolite biosynthetic gene clusters underscores biosynthetic potential of Myxococcota including descriptions for ten novel species: Archangium lansinium sp. nov., Myxococcus landrumus sp. nov., Nannocystis bai.</title>
        <authorList>
            <person name="Ahearne A."/>
            <person name="Stevens C."/>
            <person name="Dowd S."/>
        </authorList>
    </citation>
    <scope>NUCLEOTIDE SEQUENCE [LARGE SCALE GENOMIC DNA]</scope>
    <source>
        <strain evidence="5 6">WIWO2</strain>
    </source>
</reference>
<dbReference type="Gene3D" id="2.60.120.260">
    <property type="entry name" value="Galactose-binding domain-like"/>
    <property type="match status" value="1"/>
</dbReference>
<evidence type="ECO:0000313" key="5">
    <source>
        <dbReference type="EMBL" id="MDC0677736.1"/>
    </source>
</evidence>
<dbReference type="PANTHER" id="PTHR22925:SF3">
    <property type="entry name" value="GLYCOSYL HYDROLASE FAMILY PROTEIN 43"/>
    <property type="match status" value="1"/>
</dbReference>
<comment type="similarity">
    <text evidence="1 4">Belongs to the glycosyl hydrolase 43 family.</text>
</comment>
<keyword evidence="3 4" id="KW-0326">Glycosidase</keyword>
<evidence type="ECO:0000256" key="2">
    <source>
        <dbReference type="ARBA" id="ARBA00022801"/>
    </source>
</evidence>
<organism evidence="5 6">
    <name type="scientific">Sorangium atrum</name>
    <dbReference type="NCBI Taxonomy" id="2995308"/>
    <lineage>
        <taxon>Bacteria</taxon>
        <taxon>Pseudomonadati</taxon>
        <taxon>Myxococcota</taxon>
        <taxon>Polyangia</taxon>
        <taxon>Polyangiales</taxon>
        <taxon>Polyangiaceae</taxon>
        <taxon>Sorangium</taxon>
    </lineage>
</organism>
<accession>A0ABT5BXR4</accession>
<evidence type="ECO:0000256" key="4">
    <source>
        <dbReference type="RuleBase" id="RU361187"/>
    </source>
</evidence>
<dbReference type="PANTHER" id="PTHR22925">
    <property type="entry name" value="GLYCOSYL HYDROLASE 43 FAMILY MEMBER"/>
    <property type="match status" value="1"/>
</dbReference>
<protein>
    <submittedName>
        <fullName evidence="5">Family 43 glycosylhydrolase</fullName>
    </submittedName>
</protein>
<dbReference type="Proteomes" id="UP001217485">
    <property type="component" value="Unassembled WGS sequence"/>
</dbReference>
<dbReference type="SUPFAM" id="SSF75005">
    <property type="entry name" value="Arabinanase/levansucrase/invertase"/>
    <property type="match status" value="1"/>
</dbReference>
<sequence>MFNDTFCKDTSGTPIYSQGGGVLQVGDTYYWYGVQYRGARSYVDNPVKNGDTTFEGITTYSSKDLVNWKHEATDKPADVGSWFGRLGVAYNENTRKYVLVAQAWVGGDANSVYFATSDSPAGGFVYEHVQANPPGIANGGTGDQTIFQDDDGQAYMISSSQKGRSNRYISPLRASDFLQVEQAIPVYRGGGREGNCMFKHEGTYYFCSSDLHGWNTSATYCVSATNIRGPWSEEFVMKNTELDYSHVTQTGFFVHVYGTEQTTIIYAGDRWADFAGNGIGFNQWVPLSFRGGEPYFHSLSAWTLNATTGRWAVALENNWVLNPTFEADRITVSTPVGWSASNGSNSQDGRTGRWSWQLNGTASLSQSVADLPNGTYTLEVWAKSNGAGAELYIQNYGGAGKIAPIPESTSWSRVTISDIAVSDGRVEFGVTSSGQTVKVDDFTLIAASD</sequence>
<dbReference type="EMBL" id="JAQNDK010000001">
    <property type="protein sequence ID" value="MDC0677736.1"/>
    <property type="molecule type" value="Genomic_DNA"/>
</dbReference>